<sequence>MKNCGDCGYSKTYVNRRLSTEEEVVWLSICENVNCDTEIKDFSKAETCKYYDDDSWMK</sequence>
<evidence type="ECO:0000313" key="1">
    <source>
        <dbReference type="EMBL" id="AHZ09444.1"/>
    </source>
</evidence>
<dbReference type="Proteomes" id="UP000026902">
    <property type="component" value="Segment"/>
</dbReference>
<protein>
    <submittedName>
        <fullName evidence="1">Uncharacterized protein</fullName>
    </submittedName>
</protein>
<name>A0A024AYS1_9CAUD</name>
<keyword evidence="2" id="KW-1185">Reference proteome</keyword>
<accession>A0A024AYS1</accession>
<organism evidence="1 2">
    <name type="scientific">Bacillus phage CAM003</name>
    <dbReference type="NCBI Taxonomy" id="1486657"/>
    <lineage>
        <taxon>Viruses</taxon>
        <taxon>Duplodnaviria</taxon>
        <taxon>Heunggongvirae</taxon>
        <taxon>Uroviricota</taxon>
        <taxon>Caudoviricetes</taxon>
        <taxon>Herelleviridae</taxon>
        <taxon>Bastillevirinae</taxon>
        <taxon>Bastillevirus</taxon>
        <taxon>Bastillevirus CAM003</taxon>
    </lineage>
</organism>
<dbReference type="GeneID" id="19526310"/>
<dbReference type="RefSeq" id="YP_009036910.1">
    <property type="nucleotide sequence ID" value="NC_024216.1"/>
</dbReference>
<reference evidence="2" key="1">
    <citation type="submission" date="2014-09" db="EMBL/GenBank/DDBJ databases">
        <authorList>
            <person name="Sauder A.B."/>
            <person name="McKenzie Q.R."/>
            <person name="Temple L.M."/>
            <person name="Alexis B.K."/>
            <person name="Al-Atrache Z."/>
            <person name="Lewis L.O."/>
            <person name="Loesser-Casey K.E."/>
            <person name="Mitchell K.J."/>
        </authorList>
    </citation>
    <scope>NUCLEOTIDE SEQUENCE [LARGE SCALE GENOMIC DNA]</scope>
</reference>
<evidence type="ECO:0000313" key="2">
    <source>
        <dbReference type="Proteomes" id="UP000026902"/>
    </source>
</evidence>
<dbReference type="EMBL" id="KJ489397">
    <property type="protein sequence ID" value="AHZ09444.1"/>
    <property type="molecule type" value="Genomic_DNA"/>
</dbReference>
<proteinExistence type="predicted"/>
<dbReference type="KEGG" id="vg:19526310"/>